<proteinExistence type="predicted"/>
<reference evidence="1" key="1">
    <citation type="submission" date="2021-11" db="EMBL/GenBank/DDBJ databases">
        <title>Fusarium solani-melongenae Genome sequencing and assembly.</title>
        <authorList>
            <person name="Xie S."/>
            <person name="Huang L."/>
            <person name="Zhang X."/>
        </authorList>
    </citation>
    <scope>NUCLEOTIDE SEQUENCE</scope>
    <source>
        <strain evidence="1">CRI 24-3</strain>
    </source>
</reference>
<gene>
    <name evidence="1" type="ORF">LCI18_014041</name>
</gene>
<evidence type="ECO:0000313" key="2">
    <source>
        <dbReference type="Proteomes" id="UP000830768"/>
    </source>
</evidence>
<accession>A0ACD3ZPG7</accession>
<organism evidence="1 2">
    <name type="scientific">Fusarium solani subsp. cucurbitae</name>
    <name type="common">Neocosmosporum cucurbitae</name>
    <dbReference type="NCBI Taxonomy" id="2747967"/>
    <lineage>
        <taxon>Eukaryota</taxon>
        <taxon>Fungi</taxon>
        <taxon>Dikarya</taxon>
        <taxon>Ascomycota</taxon>
        <taxon>Pezizomycotina</taxon>
        <taxon>Sordariomycetes</taxon>
        <taxon>Hypocreomycetidae</taxon>
        <taxon>Hypocreales</taxon>
        <taxon>Nectriaceae</taxon>
        <taxon>Fusarium</taxon>
        <taxon>Fusarium solani species complex</taxon>
    </lineage>
</organism>
<keyword evidence="2" id="KW-1185">Reference proteome</keyword>
<name>A0ACD3ZPG7_FUSSC</name>
<protein>
    <submittedName>
        <fullName evidence="1">Uncharacterized protein</fullName>
    </submittedName>
</protein>
<dbReference type="EMBL" id="CP090040">
    <property type="protein sequence ID" value="UPL03107.1"/>
    <property type="molecule type" value="Genomic_DNA"/>
</dbReference>
<sequence>MSKRLRPPPGSRSGSRSLKQRTGCEQCKRRKVKCDEKQPSCSRCVARGEVCTGNFHFDTWQIERPWISASNSSTPGPALEDDTLRYWYDTACLVMAMFPPPANPLSYPLARYLQRSRALRHTIQSVSSAHRNGFSSNGLGYALNERNLAIVSLQGEITRIQSASSNRQTLLRTLTLSSLILCISSSWLDRSGRDYGSEFLMGVRRVMPLILDKEPTDAFAFYILGLFLYCECFSSYLAPASQQPPADEAVLRAAGRAPFSTTVHPVTGVATTLCPILTEIGYYYRRVVEGQGHSSDHERHLRRRLLDWEPPTGSPDEHRLLQLAEGYRDIGDIMLYQAQRISTPIDPVDASILMEKVLGIMDTIKNLPQNDTVINWMGPLLLIAGSELPAAFTQQRLLVKRSGSHLVSVSRIPVYATSAGLIEQVWSLRDQGQQVSWLEVMVGRGLALGLG</sequence>
<evidence type="ECO:0000313" key="1">
    <source>
        <dbReference type="EMBL" id="UPL03107.1"/>
    </source>
</evidence>
<dbReference type="Proteomes" id="UP000830768">
    <property type="component" value="Chromosome 12"/>
</dbReference>